<proteinExistence type="predicted"/>
<keyword evidence="1" id="KW-0732">Signal</keyword>
<dbReference type="Pfam" id="PF06649">
    <property type="entry name" value="DUF1161"/>
    <property type="match status" value="1"/>
</dbReference>
<comment type="caution">
    <text evidence="2">The sequence shown here is derived from an EMBL/GenBank/DDBJ whole genome shotgun (WGS) entry which is preliminary data.</text>
</comment>
<feature type="chain" id="PRO_5046005515" evidence="1">
    <location>
        <begin position="20"/>
        <end position="73"/>
    </location>
</feature>
<keyword evidence="3" id="KW-1185">Reference proteome</keyword>
<protein>
    <submittedName>
        <fullName evidence="2">DUF1161 domain-containing protein</fullName>
    </submittedName>
</protein>
<evidence type="ECO:0000313" key="3">
    <source>
        <dbReference type="Proteomes" id="UP001595556"/>
    </source>
</evidence>
<accession>A0ABV7H6B1</accession>
<reference evidence="3" key="1">
    <citation type="journal article" date="2019" name="Int. J. Syst. Evol. Microbiol.">
        <title>The Global Catalogue of Microorganisms (GCM) 10K type strain sequencing project: providing services to taxonomists for standard genome sequencing and annotation.</title>
        <authorList>
            <consortium name="The Broad Institute Genomics Platform"/>
            <consortium name="The Broad Institute Genome Sequencing Center for Infectious Disease"/>
            <person name="Wu L."/>
            <person name="Ma J."/>
        </authorList>
    </citation>
    <scope>NUCLEOTIDE SEQUENCE [LARGE SCALE GENOMIC DNA]</scope>
    <source>
        <strain evidence="3">KCTC 52168</strain>
    </source>
</reference>
<dbReference type="EMBL" id="JBHRTI010000004">
    <property type="protein sequence ID" value="MFC3147740.1"/>
    <property type="molecule type" value="Genomic_DNA"/>
</dbReference>
<dbReference type="Proteomes" id="UP001595556">
    <property type="component" value="Unassembled WGS sequence"/>
</dbReference>
<evidence type="ECO:0000256" key="1">
    <source>
        <dbReference type="SAM" id="SignalP"/>
    </source>
</evidence>
<gene>
    <name evidence="2" type="ORF">ACFOEN_08810</name>
</gene>
<evidence type="ECO:0000313" key="2">
    <source>
        <dbReference type="EMBL" id="MFC3147740.1"/>
    </source>
</evidence>
<feature type="signal peptide" evidence="1">
    <location>
        <begin position="1"/>
        <end position="19"/>
    </location>
</feature>
<dbReference type="InterPro" id="IPR010595">
    <property type="entry name" value="DUF1161"/>
</dbReference>
<name>A0ABV7H6B1_9BURK</name>
<sequence>MKHIALLIAALTLAPQVLAKPCEELKTEIAAKLDAKGVKNYTLEVVPADQAGDKKVVGSCEGGKKKIVYAKKA</sequence>
<organism evidence="2 3">
    <name type="scientific">Piscinibacterium candidicorallinum</name>
    <dbReference type="NCBI Taxonomy" id="1793872"/>
    <lineage>
        <taxon>Bacteria</taxon>
        <taxon>Pseudomonadati</taxon>
        <taxon>Pseudomonadota</taxon>
        <taxon>Betaproteobacteria</taxon>
        <taxon>Burkholderiales</taxon>
        <taxon>Piscinibacterium</taxon>
    </lineage>
</organism>
<dbReference type="RefSeq" id="WP_377303078.1">
    <property type="nucleotide sequence ID" value="NZ_CP180191.1"/>
</dbReference>